<protein>
    <submittedName>
        <fullName evidence="2">Uncharacterized protein</fullName>
    </submittedName>
</protein>
<sequence>MIPKDVSHLLAPLEYYEIHRVKYESETNDRHEVDVLLKAAYIDELESAVKTNKLNVTRKIKFYRKAFTLAMWAIIPYLICVGFYVCMKQDGIYKVEIINKFINFIKTNDDGE</sequence>
<evidence type="ECO:0000313" key="3">
    <source>
        <dbReference type="Proteomes" id="UP000679126"/>
    </source>
</evidence>
<keyword evidence="1" id="KW-1133">Transmembrane helix</keyword>
<feature type="transmembrane region" description="Helical" evidence="1">
    <location>
        <begin position="66"/>
        <end position="85"/>
    </location>
</feature>
<dbReference type="Proteomes" id="UP000679126">
    <property type="component" value="Unassembled WGS sequence"/>
</dbReference>
<keyword evidence="3" id="KW-1185">Reference proteome</keyword>
<organism evidence="2 3">
    <name type="scientific">Chitinophaga chungangae</name>
    <dbReference type="NCBI Taxonomy" id="2821488"/>
    <lineage>
        <taxon>Bacteria</taxon>
        <taxon>Pseudomonadati</taxon>
        <taxon>Bacteroidota</taxon>
        <taxon>Chitinophagia</taxon>
        <taxon>Chitinophagales</taxon>
        <taxon>Chitinophagaceae</taxon>
        <taxon>Chitinophaga</taxon>
    </lineage>
</organism>
<name>A0ABS3Y8P1_9BACT</name>
<evidence type="ECO:0000256" key="1">
    <source>
        <dbReference type="SAM" id="Phobius"/>
    </source>
</evidence>
<comment type="caution">
    <text evidence="2">The sequence shown here is derived from an EMBL/GenBank/DDBJ whole genome shotgun (WGS) entry which is preliminary data.</text>
</comment>
<keyword evidence="1" id="KW-0472">Membrane</keyword>
<evidence type="ECO:0000313" key="2">
    <source>
        <dbReference type="EMBL" id="MBO9151039.1"/>
    </source>
</evidence>
<gene>
    <name evidence="2" type="ORF">J7I43_02400</name>
</gene>
<accession>A0ABS3Y8P1</accession>
<proteinExistence type="predicted"/>
<dbReference type="RefSeq" id="WP_209142846.1">
    <property type="nucleotide sequence ID" value="NZ_JAGHKP010000001.1"/>
</dbReference>
<keyword evidence="1" id="KW-0812">Transmembrane</keyword>
<dbReference type="EMBL" id="JAGHKP010000001">
    <property type="protein sequence ID" value="MBO9151039.1"/>
    <property type="molecule type" value="Genomic_DNA"/>
</dbReference>
<reference evidence="3" key="1">
    <citation type="submission" date="2021-03" db="EMBL/GenBank/DDBJ databases">
        <title>Assistant Professor.</title>
        <authorList>
            <person name="Huq M.A."/>
        </authorList>
    </citation>
    <scope>NUCLEOTIDE SEQUENCE [LARGE SCALE GENOMIC DNA]</scope>
    <source>
        <strain evidence="3">MAH-28</strain>
    </source>
</reference>